<feature type="transmembrane region" description="Helical" evidence="5">
    <location>
        <begin position="164"/>
        <end position="185"/>
    </location>
</feature>
<keyword evidence="3 5" id="KW-1133">Transmembrane helix</keyword>
<organism evidence="7">
    <name type="scientific">Eiseniibacteriota bacterium</name>
    <dbReference type="NCBI Taxonomy" id="2212470"/>
    <lineage>
        <taxon>Bacteria</taxon>
        <taxon>Candidatus Eiseniibacteriota</taxon>
    </lineage>
</organism>
<sequence length="481" mass="50922">MDPMTTATSPLAGARGPSWGPAAAATAGVGFALLVGLTAGSEVAVARVMLVLATGGVAIAMVLRWPVLGFHALAASSVLLVAVTLIGSRAVNAFDVLLVPALAVTWWRTARSASRPAAGESGAEAEINIARSRLVRATLAYLVLAGLSLGMTVLLGRLDGAVQSALSLVRAVQGVLLFPLAMAWLRDGRSLKRAVAALLTGGAGFALVNALAVGSGSVARAGLTWYANEPLWSVADPNEAGTAMLLLWVLLLSWHATRPRWWHLPALGVALFMLVLTQSRSGLLAWLVFTALSLKPGQRRYAMLFPLLALAALPLVPTTYWERLTRTLLFERGSFEAFSSFIRVYGWQIAVQMFLDHPMFGVGYLGFRHFADRYSDLGLVLGQAESMYLETAAGMGLIGLWAFGVALRRLWCLADPVRRHAPPGSFAARLAAFHRPYVAGLLAALITSSHLVGMVGLAQIALWSALLVRAGRMAAAGDPDA</sequence>
<protein>
    <recommendedName>
        <fullName evidence="6">O-antigen ligase-related domain-containing protein</fullName>
    </recommendedName>
</protein>
<feature type="transmembrane region" description="Helical" evidence="5">
    <location>
        <begin position="20"/>
        <end position="37"/>
    </location>
</feature>
<feature type="transmembrane region" description="Helical" evidence="5">
    <location>
        <begin position="139"/>
        <end position="158"/>
    </location>
</feature>
<dbReference type="PANTHER" id="PTHR37422:SF13">
    <property type="entry name" value="LIPOPOLYSACCHARIDE BIOSYNTHESIS PROTEIN PA4999-RELATED"/>
    <property type="match status" value="1"/>
</dbReference>
<reference evidence="7" key="1">
    <citation type="journal article" date="2020" name="mSystems">
        <title>Genome- and Community-Level Interaction Insights into Carbon Utilization and Element Cycling Functions of Hydrothermarchaeota in Hydrothermal Sediment.</title>
        <authorList>
            <person name="Zhou Z."/>
            <person name="Liu Y."/>
            <person name="Xu W."/>
            <person name="Pan J."/>
            <person name="Luo Z.H."/>
            <person name="Li M."/>
        </authorList>
    </citation>
    <scope>NUCLEOTIDE SEQUENCE [LARGE SCALE GENOMIC DNA]</scope>
    <source>
        <strain evidence="7">SpSt-381</strain>
    </source>
</reference>
<dbReference type="PANTHER" id="PTHR37422">
    <property type="entry name" value="TEICHURONIC ACID BIOSYNTHESIS PROTEIN TUAE"/>
    <property type="match status" value="1"/>
</dbReference>
<gene>
    <name evidence="7" type="ORF">ENR23_11060</name>
</gene>
<evidence type="ECO:0000256" key="5">
    <source>
        <dbReference type="SAM" id="Phobius"/>
    </source>
</evidence>
<dbReference type="GO" id="GO:0016020">
    <property type="term" value="C:membrane"/>
    <property type="evidence" value="ECO:0007669"/>
    <property type="project" value="UniProtKB-SubCell"/>
</dbReference>
<proteinExistence type="predicted"/>
<evidence type="ECO:0000313" key="7">
    <source>
        <dbReference type="EMBL" id="HGZ43939.1"/>
    </source>
</evidence>
<evidence type="ECO:0000256" key="1">
    <source>
        <dbReference type="ARBA" id="ARBA00004141"/>
    </source>
</evidence>
<feature type="transmembrane region" description="Helical" evidence="5">
    <location>
        <begin position="437"/>
        <end position="463"/>
    </location>
</feature>
<dbReference type="InterPro" id="IPR007016">
    <property type="entry name" value="O-antigen_ligase-rel_domated"/>
</dbReference>
<comment type="caution">
    <text evidence="7">The sequence shown here is derived from an EMBL/GenBank/DDBJ whole genome shotgun (WGS) entry which is preliminary data.</text>
</comment>
<evidence type="ECO:0000256" key="4">
    <source>
        <dbReference type="ARBA" id="ARBA00023136"/>
    </source>
</evidence>
<dbReference type="Pfam" id="PF04932">
    <property type="entry name" value="Wzy_C"/>
    <property type="match status" value="1"/>
</dbReference>
<comment type="subcellular location">
    <subcellularLocation>
        <location evidence="1">Membrane</location>
        <topology evidence="1">Multi-pass membrane protein</topology>
    </subcellularLocation>
</comment>
<feature type="transmembrane region" description="Helical" evidence="5">
    <location>
        <begin position="197"/>
        <end position="220"/>
    </location>
</feature>
<dbReference type="AlphaFoldDB" id="A0A832I5G4"/>
<keyword evidence="2 5" id="KW-0812">Transmembrane</keyword>
<feature type="transmembrane region" description="Helical" evidence="5">
    <location>
        <begin position="44"/>
        <end position="63"/>
    </location>
</feature>
<feature type="transmembrane region" description="Helical" evidence="5">
    <location>
        <begin position="301"/>
        <end position="321"/>
    </location>
</feature>
<feature type="transmembrane region" description="Helical" evidence="5">
    <location>
        <begin position="69"/>
        <end position="87"/>
    </location>
</feature>
<dbReference type="EMBL" id="DSQF01000022">
    <property type="protein sequence ID" value="HGZ43939.1"/>
    <property type="molecule type" value="Genomic_DNA"/>
</dbReference>
<feature type="domain" description="O-antigen ligase-related" evidence="6">
    <location>
        <begin position="267"/>
        <end position="403"/>
    </location>
</feature>
<evidence type="ECO:0000256" key="2">
    <source>
        <dbReference type="ARBA" id="ARBA00022692"/>
    </source>
</evidence>
<keyword evidence="4 5" id="KW-0472">Membrane</keyword>
<evidence type="ECO:0000256" key="3">
    <source>
        <dbReference type="ARBA" id="ARBA00022989"/>
    </source>
</evidence>
<feature type="transmembrane region" description="Helical" evidence="5">
    <location>
        <begin position="387"/>
        <end position="411"/>
    </location>
</feature>
<name>A0A832I5G4_UNCEI</name>
<feature type="transmembrane region" description="Helical" evidence="5">
    <location>
        <begin position="240"/>
        <end position="257"/>
    </location>
</feature>
<evidence type="ECO:0000259" key="6">
    <source>
        <dbReference type="Pfam" id="PF04932"/>
    </source>
</evidence>
<dbReference type="InterPro" id="IPR051533">
    <property type="entry name" value="WaaL-like"/>
</dbReference>
<feature type="transmembrane region" description="Helical" evidence="5">
    <location>
        <begin position="269"/>
        <end position="289"/>
    </location>
</feature>
<feature type="transmembrane region" description="Helical" evidence="5">
    <location>
        <begin position="342"/>
        <end position="367"/>
    </location>
</feature>
<accession>A0A832I5G4</accession>